<name>A0ABV5JGL8_9RHOB</name>
<reference evidence="6 7" key="1">
    <citation type="submission" date="2024-09" db="EMBL/GenBank/DDBJ databases">
        <authorList>
            <person name="Sun Q."/>
            <person name="Mori K."/>
        </authorList>
    </citation>
    <scope>NUCLEOTIDE SEQUENCE [LARGE SCALE GENOMIC DNA]</scope>
    <source>
        <strain evidence="6 7">CECT 8726</strain>
    </source>
</reference>
<comment type="similarity">
    <text evidence="5">Belongs to the autoinducer synthase family.</text>
</comment>
<evidence type="ECO:0000256" key="5">
    <source>
        <dbReference type="PROSITE-ProRule" id="PRU00533"/>
    </source>
</evidence>
<dbReference type="PANTHER" id="PTHR39322:SF1">
    <property type="entry name" value="ISOVALERYL-HOMOSERINE LACTONE SYNTHASE"/>
    <property type="match status" value="1"/>
</dbReference>
<dbReference type="Pfam" id="PF00765">
    <property type="entry name" value="Autoind_synth"/>
    <property type="match status" value="1"/>
</dbReference>
<accession>A0ABV5JGL8</accession>
<keyword evidence="4 5" id="KW-0071">Autoinducer synthesis</keyword>
<evidence type="ECO:0000256" key="4">
    <source>
        <dbReference type="ARBA" id="ARBA00022929"/>
    </source>
</evidence>
<comment type="caution">
    <text evidence="6">The sequence shown here is derived from an EMBL/GenBank/DDBJ whole genome shotgun (WGS) entry which is preliminary data.</text>
</comment>
<evidence type="ECO:0000313" key="7">
    <source>
        <dbReference type="Proteomes" id="UP001589683"/>
    </source>
</evidence>
<dbReference type="SUPFAM" id="SSF55729">
    <property type="entry name" value="Acyl-CoA N-acyltransferases (Nat)"/>
    <property type="match status" value="1"/>
</dbReference>
<dbReference type="InterPro" id="IPR016181">
    <property type="entry name" value="Acyl_CoA_acyltransferase"/>
</dbReference>
<keyword evidence="3" id="KW-0949">S-adenosyl-L-methionine</keyword>
<dbReference type="PANTHER" id="PTHR39322">
    <property type="entry name" value="ACYL-HOMOSERINE-LACTONE SYNTHASE"/>
    <property type="match status" value="1"/>
</dbReference>
<dbReference type="Proteomes" id="UP001589683">
    <property type="component" value="Unassembled WGS sequence"/>
</dbReference>
<evidence type="ECO:0000256" key="2">
    <source>
        <dbReference type="ARBA" id="ARBA00022679"/>
    </source>
</evidence>
<keyword evidence="1 5" id="KW-0673">Quorum sensing</keyword>
<proteinExistence type="inferred from homology"/>
<evidence type="ECO:0000256" key="1">
    <source>
        <dbReference type="ARBA" id="ARBA00022654"/>
    </source>
</evidence>
<organism evidence="6 7">
    <name type="scientific">Pseudohalocynthiibacter aestuariivivens</name>
    <dbReference type="NCBI Taxonomy" id="1591409"/>
    <lineage>
        <taxon>Bacteria</taxon>
        <taxon>Pseudomonadati</taxon>
        <taxon>Pseudomonadota</taxon>
        <taxon>Alphaproteobacteria</taxon>
        <taxon>Rhodobacterales</taxon>
        <taxon>Paracoccaceae</taxon>
        <taxon>Pseudohalocynthiibacter</taxon>
    </lineage>
</organism>
<keyword evidence="2" id="KW-0808">Transferase</keyword>
<keyword evidence="7" id="KW-1185">Reference proteome</keyword>
<gene>
    <name evidence="6" type="ORF">ACFFUT_12435</name>
</gene>
<sequence length="250" mass="28378">MTARAKITVVQFPDGIGNWNLVYRFFRLRKRVFIDQMNWSLDQYDRLEFEQYDTLGATYIIAHEGQDILGGARLIRTDAKQPQSNGKVQYSYMIRDAYLGLLPGLPSNLCDGEPPTDEKTWELTRFVSAENAHVGERILREACEFLKSVGASECLFLGPPTFLRLAKRMGFSPKKMGKIVGNKDGRFLAFTCPIVGDGEMSDAEIIRRLQEIVSEKNSVQRRVLLLRLAETDVPLRLAELTEKAFLSVHS</sequence>
<dbReference type="InterPro" id="IPR001690">
    <property type="entry name" value="Autoind_synthase"/>
</dbReference>
<evidence type="ECO:0000256" key="3">
    <source>
        <dbReference type="ARBA" id="ARBA00022691"/>
    </source>
</evidence>
<protein>
    <submittedName>
        <fullName evidence="6">Acyl-homoserine-lactone synthase</fullName>
    </submittedName>
</protein>
<evidence type="ECO:0000313" key="6">
    <source>
        <dbReference type="EMBL" id="MFB9232594.1"/>
    </source>
</evidence>
<dbReference type="EMBL" id="JBHMEA010000040">
    <property type="protein sequence ID" value="MFB9232594.1"/>
    <property type="molecule type" value="Genomic_DNA"/>
</dbReference>
<dbReference type="Gene3D" id="3.40.630.30">
    <property type="match status" value="1"/>
</dbReference>
<dbReference type="RefSeq" id="WP_213891382.1">
    <property type="nucleotide sequence ID" value="NZ_JAGFNU010000025.1"/>
</dbReference>
<dbReference type="PROSITE" id="PS51187">
    <property type="entry name" value="AUTOINDUCER_SYNTH_2"/>
    <property type="match status" value="1"/>
</dbReference>